<gene>
    <name evidence="1" type="ORF">X975_11242</name>
</gene>
<feature type="non-terminal residue" evidence="1">
    <location>
        <position position="99"/>
    </location>
</feature>
<evidence type="ECO:0000313" key="2">
    <source>
        <dbReference type="Proteomes" id="UP000054359"/>
    </source>
</evidence>
<protein>
    <submittedName>
        <fullName evidence="1">Uncharacterized protein</fullName>
    </submittedName>
</protein>
<dbReference type="EMBL" id="KK120178">
    <property type="protein sequence ID" value="KFM77698.1"/>
    <property type="molecule type" value="Genomic_DNA"/>
</dbReference>
<dbReference type="OrthoDB" id="10255969at2759"/>
<evidence type="ECO:0000313" key="1">
    <source>
        <dbReference type="EMBL" id="KFM77698.1"/>
    </source>
</evidence>
<accession>A0A087UK09</accession>
<dbReference type="AlphaFoldDB" id="A0A087UK09"/>
<sequence length="99" mass="11219">MQAFCDNGIQSDDGFPHFPNSTVTEFLQKLNNISQKNNFFQPDFTPNDMDEIPLIYKSIVEDPVAVHDSFSKAADMHVGDLIYNQSEFVNIMVSNFSLP</sequence>
<organism evidence="1 2">
    <name type="scientific">Stegodyphus mimosarum</name>
    <name type="common">African social velvet spider</name>
    <dbReference type="NCBI Taxonomy" id="407821"/>
    <lineage>
        <taxon>Eukaryota</taxon>
        <taxon>Metazoa</taxon>
        <taxon>Ecdysozoa</taxon>
        <taxon>Arthropoda</taxon>
        <taxon>Chelicerata</taxon>
        <taxon>Arachnida</taxon>
        <taxon>Araneae</taxon>
        <taxon>Araneomorphae</taxon>
        <taxon>Entelegynae</taxon>
        <taxon>Eresoidea</taxon>
        <taxon>Eresidae</taxon>
        <taxon>Stegodyphus</taxon>
    </lineage>
</organism>
<reference evidence="1 2" key="1">
    <citation type="submission" date="2013-11" db="EMBL/GenBank/DDBJ databases">
        <title>Genome sequencing of Stegodyphus mimosarum.</title>
        <authorList>
            <person name="Bechsgaard J."/>
        </authorList>
    </citation>
    <scope>NUCLEOTIDE SEQUENCE [LARGE SCALE GENOMIC DNA]</scope>
</reference>
<keyword evidence="2" id="KW-1185">Reference proteome</keyword>
<dbReference type="Proteomes" id="UP000054359">
    <property type="component" value="Unassembled WGS sequence"/>
</dbReference>
<dbReference type="STRING" id="407821.A0A087UK09"/>
<name>A0A087UK09_STEMI</name>
<proteinExistence type="predicted"/>